<dbReference type="AlphaFoldDB" id="A0AAD1RVS2"/>
<name>A0AAD1RVS2_PELCU</name>
<organism evidence="1 2">
    <name type="scientific">Pelobates cultripes</name>
    <name type="common">Western spadefoot toad</name>
    <dbReference type="NCBI Taxonomy" id="61616"/>
    <lineage>
        <taxon>Eukaryota</taxon>
        <taxon>Metazoa</taxon>
        <taxon>Chordata</taxon>
        <taxon>Craniata</taxon>
        <taxon>Vertebrata</taxon>
        <taxon>Euteleostomi</taxon>
        <taxon>Amphibia</taxon>
        <taxon>Batrachia</taxon>
        <taxon>Anura</taxon>
        <taxon>Pelobatoidea</taxon>
        <taxon>Pelobatidae</taxon>
        <taxon>Pelobates</taxon>
    </lineage>
</organism>
<sequence>PQKAVAALSPSLVVTLKSLGIFKWTDRGYRGGKSKLKVLYPPDSITAAPPLCLPESLIEVIQPRSHKNRTIKSRKPVCVIPIRRHTVSKVQ</sequence>
<evidence type="ECO:0000313" key="1">
    <source>
        <dbReference type="EMBL" id="CAH2278296.1"/>
    </source>
</evidence>
<accession>A0AAD1RVS2</accession>
<evidence type="ECO:0000313" key="2">
    <source>
        <dbReference type="Proteomes" id="UP001295444"/>
    </source>
</evidence>
<proteinExistence type="predicted"/>
<feature type="non-terminal residue" evidence="1">
    <location>
        <position position="91"/>
    </location>
</feature>
<dbReference type="Proteomes" id="UP001295444">
    <property type="component" value="Chromosome 03"/>
</dbReference>
<feature type="non-terminal residue" evidence="1">
    <location>
        <position position="1"/>
    </location>
</feature>
<protein>
    <submittedName>
        <fullName evidence="1">Uncharacterized protein</fullName>
    </submittedName>
</protein>
<dbReference type="EMBL" id="OW240914">
    <property type="protein sequence ID" value="CAH2278296.1"/>
    <property type="molecule type" value="Genomic_DNA"/>
</dbReference>
<keyword evidence="2" id="KW-1185">Reference proteome</keyword>
<gene>
    <name evidence="1" type="ORF">PECUL_23A012415</name>
</gene>
<reference evidence="1" key="1">
    <citation type="submission" date="2022-03" db="EMBL/GenBank/DDBJ databases">
        <authorList>
            <person name="Alioto T."/>
            <person name="Alioto T."/>
            <person name="Gomez Garrido J."/>
        </authorList>
    </citation>
    <scope>NUCLEOTIDE SEQUENCE</scope>
</reference>